<evidence type="ECO:0000313" key="1">
    <source>
        <dbReference type="EMBL" id="MBO3744374.1"/>
    </source>
</evidence>
<evidence type="ECO:0000313" key="2">
    <source>
        <dbReference type="Proteomes" id="UP000679690"/>
    </source>
</evidence>
<dbReference type="RefSeq" id="WP_208473602.1">
    <property type="nucleotide sequence ID" value="NZ_JAGFNS010000067.1"/>
</dbReference>
<proteinExistence type="predicted"/>
<gene>
    <name evidence="1" type="ORF">J5X75_43500</name>
</gene>
<comment type="caution">
    <text evidence="1">The sequence shown here is derived from an EMBL/GenBank/DDBJ whole genome shotgun (WGS) entry which is preliminary data.</text>
</comment>
<reference evidence="1 2" key="1">
    <citation type="submission" date="2021-03" db="EMBL/GenBank/DDBJ databases">
        <title>Actinoplanes flavus sp. nov., a novel actinomycete isolated from Coconut Palm rhizosphere soil.</title>
        <authorList>
            <person name="Luo X."/>
        </authorList>
    </citation>
    <scope>NUCLEOTIDE SEQUENCE [LARGE SCALE GENOMIC DNA]</scope>
    <source>
        <strain evidence="1 2">NEAU-H7</strain>
    </source>
</reference>
<name>A0ABS3V0R4_9ACTN</name>
<organism evidence="1 2">
    <name type="scientific">Actinoplanes flavus</name>
    <dbReference type="NCBI Taxonomy" id="2820290"/>
    <lineage>
        <taxon>Bacteria</taxon>
        <taxon>Bacillati</taxon>
        <taxon>Actinomycetota</taxon>
        <taxon>Actinomycetes</taxon>
        <taxon>Micromonosporales</taxon>
        <taxon>Micromonosporaceae</taxon>
        <taxon>Actinoplanes</taxon>
    </lineage>
</organism>
<sequence>MYRMLERAGSRLLGMFVAEVDASAAVCYVRNYRACWQCAGRPCEACCDSQGQNCQYIICK</sequence>
<dbReference type="Proteomes" id="UP000679690">
    <property type="component" value="Unassembled WGS sequence"/>
</dbReference>
<protein>
    <submittedName>
        <fullName evidence="1">Uncharacterized protein</fullName>
    </submittedName>
</protein>
<keyword evidence="2" id="KW-1185">Reference proteome</keyword>
<dbReference type="EMBL" id="JAGFNS010000067">
    <property type="protein sequence ID" value="MBO3744374.1"/>
    <property type="molecule type" value="Genomic_DNA"/>
</dbReference>
<accession>A0ABS3V0R4</accession>